<evidence type="ECO:0000313" key="8">
    <source>
        <dbReference type="Proteomes" id="UP000481153"/>
    </source>
</evidence>
<reference evidence="7 8" key="1">
    <citation type="submission" date="2019-07" db="EMBL/GenBank/DDBJ databases">
        <title>Genomics analysis of Aphanomyces spp. identifies a new class of oomycete effector associated with host adaptation.</title>
        <authorList>
            <person name="Gaulin E."/>
        </authorList>
    </citation>
    <scope>NUCLEOTIDE SEQUENCE [LARGE SCALE GENOMIC DNA]</scope>
    <source>
        <strain evidence="7 8">ATCC 201684</strain>
    </source>
</reference>
<evidence type="ECO:0000256" key="3">
    <source>
        <dbReference type="ARBA" id="ARBA00022801"/>
    </source>
</evidence>
<dbReference type="Gene3D" id="3.60.40.10">
    <property type="entry name" value="PPM-type phosphatase domain"/>
    <property type="match status" value="1"/>
</dbReference>
<keyword evidence="3 5" id="KW-0378">Hydrolase</keyword>
<dbReference type="GO" id="GO:0016020">
    <property type="term" value="C:membrane"/>
    <property type="evidence" value="ECO:0007669"/>
    <property type="project" value="UniProtKB-SubCell"/>
</dbReference>
<dbReference type="PANTHER" id="PTHR13832">
    <property type="entry name" value="PROTEIN PHOSPHATASE 2C"/>
    <property type="match status" value="1"/>
</dbReference>
<dbReference type="PANTHER" id="PTHR13832:SF792">
    <property type="entry name" value="GM14286P"/>
    <property type="match status" value="1"/>
</dbReference>
<gene>
    <name evidence="7" type="ORF">Ae201684_008555</name>
</gene>
<dbReference type="PROSITE" id="PS51746">
    <property type="entry name" value="PPM_2"/>
    <property type="match status" value="1"/>
</dbReference>
<dbReference type="EMBL" id="VJMJ01000103">
    <property type="protein sequence ID" value="KAF0734893.1"/>
    <property type="molecule type" value="Genomic_DNA"/>
</dbReference>
<evidence type="ECO:0000259" key="6">
    <source>
        <dbReference type="PROSITE" id="PS51746"/>
    </source>
</evidence>
<dbReference type="InterPro" id="IPR036457">
    <property type="entry name" value="PPM-type-like_dom_sf"/>
</dbReference>
<evidence type="ECO:0000256" key="1">
    <source>
        <dbReference type="ARBA" id="ARBA00004170"/>
    </source>
</evidence>
<evidence type="ECO:0000313" key="7">
    <source>
        <dbReference type="EMBL" id="KAF0734893.1"/>
    </source>
</evidence>
<accession>A0A6G0X4K5</accession>
<dbReference type="SMART" id="SM00332">
    <property type="entry name" value="PP2Cc"/>
    <property type="match status" value="1"/>
</dbReference>
<protein>
    <recommendedName>
        <fullName evidence="6">PPM-type phosphatase domain-containing protein</fullName>
    </recommendedName>
</protein>
<evidence type="ECO:0000256" key="2">
    <source>
        <dbReference type="ARBA" id="ARBA00022723"/>
    </source>
</evidence>
<evidence type="ECO:0000256" key="4">
    <source>
        <dbReference type="ARBA" id="ARBA00022912"/>
    </source>
</evidence>
<dbReference type="InterPro" id="IPR015655">
    <property type="entry name" value="PP2C"/>
</dbReference>
<evidence type="ECO:0000256" key="5">
    <source>
        <dbReference type="RuleBase" id="RU003465"/>
    </source>
</evidence>
<dbReference type="InterPro" id="IPR000222">
    <property type="entry name" value="PP2C_BS"/>
</dbReference>
<sequence>MRNKRGKSMDNWATLLRLTPSGLNLAMLAASHEGTKALCAQLLHKFETTKFTHVGVAIDATPHLLVLAGALAMHCHCGITFVCTKQADDSNNTAAILLLTDLVENGFDMRAQFHKASEKLSKSSAIVGFASVCGKEEILEEDLTLGVPWFCGWTPKGAKLQVATSVRQLESFGLRHCTTTYEGNRVGEDRSDHWHDGPSAMYAIYDGHGGDIAVNFVNETLGPMIQKQLPAHGSGKRKLEPPNVQDIFRQSFLDCDQMLKDKLTAYGPTVMTSRGYCNTGSCAVVALFHGNRLYVANVGDCQAVLGHEIAKTPMRGLNYILEARVLTTLHDCKNPDEVKRVIERSNDRHAIRLSNDDQLSLSEFGAKRVAGSLMVTRAFGDWYLKAEEFSSMPYKSKVPYITAEPDVMVHELSQDDKFIILASDGLWEVISPDLAVRVVSNYVSTAQHVSDHPIPSASAALVHMALEEAARREGMAMHELLALSKGPTRRSIHDDITCTVVFLEHP</sequence>
<dbReference type="GO" id="GO:0004722">
    <property type="term" value="F:protein serine/threonine phosphatase activity"/>
    <property type="evidence" value="ECO:0007669"/>
    <property type="project" value="InterPro"/>
</dbReference>
<dbReference type="AlphaFoldDB" id="A0A6G0X4K5"/>
<keyword evidence="2" id="KW-0479">Metal-binding</keyword>
<keyword evidence="4 5" id="KW-0904">Protein phosphatase</keyword>
<organism evidence="7 8">
    <name type="scientific">Aphanomyces euteiches</name>
    <dbReference type="NCBI Taxonomy" id="100861"/>
    <lineage>
        <taxon>Eukaryota</taxon>
        <taxon>Sar</taxon>
        <taxon>Stramenopiles</taxon>
        <taxon>Oomycota</taxon>
        <taxon>Saprolegniomycetes</taxon>
        <taxon>Saprolegniales</taxon>
        <taxon>Verrucalvaceae</taxon>
        <taxon>Aphanomyces</taxon>
    </lineage>
</organism>
<name>A0A6G0X4K5_9STRA</name>
<comment type="subcellular location">
    <subcellularLocation>
        <location evidence="1">Membrane</location>
        <topology evidence="1">Peripheral membrane protein</topology>
    </subcellularLocation>
</comment>
<dbReference type="CDD" id="cd00143">
    <property type="entry name" value="PP2Cc"/>
    <property type="match status" value="1"/>
</dbReference>
<dbReference type="VEuPathDB" id="FungiDB:AeMF1_020334"/>
<feature type="domain" description="PPM-type phosphatase" evidence="6">
    <location>
        <begin position="175"/>
        <end position="503"/>
    </location>
</feature>
<comment type="caution">
    <text evidence="7">The sequence shown here is derived from an EMBL/GenBank/DDBJ whole genome shotgun (WGS) entry which is preliminary data.</text>
</comment>
<keyword evidence="8" id="KW-1185">Reference proteome</keyword>
<dbReference type="PROSITE" id="PS01032">
    <property type="entry name" value="PPM_1"/>
    <property type="match status" value="1"/>
</dbReference>
<dbReference type="Pfam" id="PF00481">
    <property type="entry name" value="PP2C"/>
    <property type="match status" value="1"/>
</dbReference>
<dbReference type="GO" id="GO:0046872">
    <property type="term" value="F:metal ion binding"/>
    <property type="evidence" value="ECO:0007669"/>
    <property type="project" value="UniProtKB-KW"/>
</dbReference>
<comment type="similarity">
    <text evidence="5">Belongs to the PP2C family.</text>
</comment>
<dbReference type="SUPFAM" id="SSF81606">
    <property type="entry name" value="PP2C-like"/>
    <property type="match status" value="1"/>
</dbReference>
<proteinExistence type="inferred from homology"/>
<dbReference type="InterPro" id="IPR001932">
    <property type="entry name" value="PPM-type_phosphatase-like_dom"/>
</dbReference>
<dbReference type="Proteomes" id="UP000481153">
    <property type="component" value="Unassembled WGS sequence"/>
</dbReference>